<protein>
    <submittedName>
        <fullName evidence="9">Chloroplast protein-transporting ATPase</fullName>
    </submittedName>
</protein>
<proteinExistence type="predicted"/>
<dbReference type="WBParaSite" id="Pan_g20353.t1">
    <property type="protein sequence ID" value="Pan_g20353.t1"/>
    <property type="gene ID" value="Pan_g20353"/>
</dbReference>
<dbReference type="Proteomes" id="UP000492821">
    <property type="component" value="Unassembled WGS sequence"/>
</dbReference>
<dbReference type="PROSITE" id="PS51194">
    <property type="entry name" value="HELICASE_CTER"/>
    <property type="match status" value="1"/>
</dbReference>
<dbReference type="InterPro" id="IPR014001">
    <property type="entry name" value="Helicase_ATP-bd"/>
</dbReference>
<reference evidence="8" key="1">
    <citation type="journal article" date="2013" name="Genetics">
        <title>The draft genome and transcriptome of Panagrellus redivivus are shaped by the harsh demands of a free-living lifestyle.</title>
        <authorList>
            <person name="Srinivasan J."/>
            <person name="Dillman A.R."/>
            <person name="Macchietto M.G."/>
            <person name="Heikkinen L."/>
            <person name="Lakso M."/>
            <person name="Fracchia K.M."/>
            <person name="Antoshechkin I."/>
            <person name="Mortazavi A."/>
            <person name="Wong G."/>
            <person name="Sternberg P.W."/>
        </authorList>
    </citation>
    <scope>NUCLEOTIDE SEQUENCE [LARGE SCALE GENOMIC DNA]</scope>
    <source>
        <strain evidence="8">MT8872</strain>
    </source>
</reference>
<name>A0A7E4ZVN0_PANRE</name>
<keyword evidence="2" id="KW-0653">Protein transport</keyword>
<dbReference type="GO" id="GO:0017038">
    <property type="term" value="P:protein import"/>
    <property type="evidence" value="ECO:0007669"/>
    <property type="project" value="InterPro"/>
</dbReference>
<dbReference type="GO" id="GO:0016020">
    <property type="term" value="C:membrane"/>
    <property type="evidence" value="ECO:0007669"/>
    <property type="project" value="InterPro"/>
</dbReference>
<evidence type="ECO:0000313" key="9">
    <source>
        <dbReference type="WBParaSite" id="Pan_g20353.t1"/>
    </source>
</evidence>
<dbReference type="SUPFAM" id="SSF81767">
    <property type="entry name" value="Pre-protein crosslinking domain of SecA"/>
    <property type="match status" value="1"/>
</dbReference>
<dbReference type="GO" id="GO:0006886">
    <property type="term" value="P:intracellular protein transport"/>
    <property type="evidence" value="ECO:0007669"/>
    <property type="project" value="InterPro"/>
</dbReference>
<dbReference type="InterPro" id="IPR036670">
    <property type="entry name" value="SecA_X-link_sf"/>
</dbReference>
<feature type="compositionally biased region" description="Gly residues" evidence="4">
    <location>
        <begin position="345"/>
        <end position="354"/>
    </location>
</feature>
<sequence length="3290" mass="376440">MHKLAIDPGDINMAYSPEELRLLVTTSIADDVLFDELLNKIGNANDVSTKHVKKQYELELLRTVKAAIKLKMSELVIDGNKAFIKEARNGITMKCEWFTKFTQKLVKNDIMLTDERLGHWVNDFKKYYNFLENRFVKCDQEETLKNLIVEWFEDGEMSLDIWKTWFVWFHKYRESTEEISLKSLQEVQWPSSSRKDTIRPRFLDALSSIEAADFLETDGLRTFLELQLEAPKIEVETREYINKDGNKTMKATSTLNVTGRNIFLSVIKDTLEAKMKTMRQIDIIVNNTLYIDCDFTGAVWQGKNIAITANKINVNGKHTFDVSGMGFPKNTTVNRARDGKKGIGKEAGGNGQNGSDGRAGESSGNIKIMANDMSYPELLTLKLVGGDGENGESGGNGGDGADGYGVTEMEFKKICPDYGSMYWTQWAHFKNYHPNGWTKTVNEENENCYVHYVFEDSHKRKLFFDYSVEDASWYQMTRYDLILWIKGSDGTLGGIGGLNGIGGEGGNNGECVVINPDTNDEYPVQKIQHKGDNGLDGTVGECGKPGLNGNDMAVIDRSVGRNESKHHYGTDRAHRLMPSYSHDNGHYKRLNRYRKEREGDPFCYAKFNYGTLKNDNLRQQTQEKKKERSSEARMKMKQSIVLSRMMEKAQKHKHEMDSVMATTTASMHEQKFKAFEVDDEVEAEAVAEMQHEVIIVKEFDEDKLDGPNARTRKSQLSPKEYVAEMLNQANKNLTAQQIIDYFFIEFDEETLQSLLKGYPQFKHADTLEAAIQNQKSSNFDFNKLKILAACFNDHTCSRKRNLTHLRATVTDFPVHCHRTQLPVTSIIEKVNDKIHHVKFVDPGKDKLWHFEADSAKIKNLLDSFFNDSTLYKVDSSTLAVIEDIFKVTDSLYGHTFANFKPTDDFWKSEETWKKFKESFPIWHPNIKLLLSLISGNYEWLTSQFRLLKEKLNQSPPTDEFEKEEFKELQLRLGIVPDFHHNSSKNLEAAHYLIRFHWQMKALLQFNRRLLIVTLMHHGEASGDTSVSKSYTDLTLNELIVKVKLSNIDLGSDSSSKYMRDKGFRSLAYRYLVSEMHKLYIEHYGNEKYGTIELMDVVGTPTNTLVRLYDDGERFYNIVSDDDLKRLLQARQFDNFQDKFEGFHELINSLPYDYSTIPDKERFASFFPTVFASTVFEWLDCYVTTTDDIMFLKMFHLRFELDGNHLEIADFQFIISSAILLQIEFGCSAEFIFNFAASVDQSRLVDEFVILRIESLWRKQFQASTEILQMLNEINNNRFKILLVTKLESTKLEDEQLMKLLIMIRHTSLSNTELEKMSLNDIVKASERQELTTLNEDVKELGKIGYYIIYLRRHNKLLDACKLENLLTKHEFHIPEKLIAEVCMLVADGEIEFDVQLLEKLLHVVTNASGITKIGTTVLITGETEQRRMISTVENTPEYKMLFSDRERDLDTVARLIRGIRDEDKMKRLDKSLNLVAILNDKSQQNVYLLHEIDDCIFKLRNGIRLRDTQKLAIMYAVQSDTNLLAQVNTGEGKSYIVAAVAIIRAKTYQFVDVITSSPVLAQRDAEELKDIYSAMGVAVGHNCHENMDERKSAYKAQVVYGEIGRFQSDYLLHSFYGKNILGERDRSNSCVIVDEVDSMLLDNGNNMLYLSHTIPGMDLLEPLFVHLERIIWSPNEDDDDDKALATDFIRNEILSDLLGHLPQSDISMTANSEVEITNSSAIWARLITAQIIDEEGYVMIDTDFEFERRKCDIVNLLNKETTIDHAKKILVCIKTVITRPREIDIPRYLVPFCRQHLTEYIENAKRAYFMKPNEAYVIDTDRTGTDSDLTPKVTIIDQNTGVDLASSQWSGGLHQFIQIKHGCRTNPVSMKAVFVSNVSYLKGYGMINGLSGTLGSAEESNTLVELYGADLIKIPTFKHKRLYEHVPVIANDEKKWLDALFEEIANQTGANRSVLVIVQSIDKVIAVEGGLLYRYETATPEEKCSLTCFNNGNMMVYKREHDEFKFGNDDKLQPGKLILATNLAGRGTDIKLSDALKDAGGLHVIVSFLPENSRIEDQAYGRAARCGDPGSCQIIAFTDQVDARGQPLSVFDLKLFRDNAEVQRLQSLTSYYNYHTKIEEDCLSAFKQCYLTALTQKNNCEKKSANNHKYSLNALSLLIGTKIEKADDTKGIPTEAEILYFAFLDEWALWLDSQADAIKKCAQDRSQDQRKEIIDSVNHFLHQHPIESIEKALQWIKCPQPMLALGICRIDQNKLAEASEIFNKVIEKFPQFTGDACYYLGIIAQKGVRKAANPQLFNYETKIRGPLCKVVKWATEDLPAAHIDLLDDEMGVIDDAKRIETEDYLLQAIQGFNRRVERKQEQHTIVSRLQQAGNPGIVKSDGFQRQMEDLANVYEALSVSAYDMIGHPISFATFAKATNDIEKQFEAQKLFLKCLRAGYITEKAINHNILDDQCEPLKEKYMLSKRKLQKLFKDMARDKNGSVVYKRMCLNESVIRKQCSLPSREEFWKYLLSKACFAEHQELYVLNTDGVTGSIDELGYLKAMNPPRSSPLRIQLSDFDLSMRDIYDGAAVEEAFEANPAKLEWLIEMNYLVKDASAVVNRDVFDQLSNLPDFGYFTGDDFADWLEIPVSQAEWVADLLLQTSDIDQNGRNVYKVTDDFDCSALPKCLRSSVEAFFYNQSMYSIAYKALRHSLDEACTNPNIRKPILLPWKPHDDLLNDLIKYGFIHDHKLEIRNKDKLDKRTQCSLQEVEDNTKSRLFVKTGRLMSTEKYLKKLNVAASIDVQNQAIHNIRHVGKIDDNHLWIFWFAVKLFITCCVRNGTATVLVVFNSDIKRLISFVKTSLMVTASTGTLRYFRQLFKAHHRTQTKQQNTRERYSRLINFHSKNIETAESVVQEAKLAQVVTLSFIKKLNDAFKEACILDDGREKLCASLRESKLTTQQFIDNTDLFLAQQHNWNIFMDIVQNILTRITPKLCKNYFNAVNEHVTAEGLNVQKAVEACQTVDEELNVELTRYERQLFRSLLSKILDDTAIMLVETQITETELKEMVDRGSSETETDAVGKFISNMKSMAINKYESEITSKVSEPLNAAFNKYIASVKKVNKNLTDEFEKVLEAQMERKSDVESRNRQIVAHQSAPYIVKDLQEAVRRKFALQQSDKILKLVIRYGHAMEPVVMKNLVKPLYCVLNTYLSDLGNVKVVLNLKTGNLSFLAKQETSNNTRTVELLLDASQGHFYICQEDSRKTSMGTNDTEYIGSCFYESIAKEVPEASNIARQGAGAFRNSLLQLIEK</sequence>
<accession>A0A7E4ZVN0</accession>
<feature type="domain" description="Helicase C-terminal" evidence="6">
    <location>
        <begin position="1936"/>
        <end position="2124"/>
    </location>
</feature>
<dbReference type="InterPro" id="IPR000185">
    <property type="entry name" value="SecA"/>
</dbReference>
<dbReference type="PANTHER" id="PTHR30612:SF0">
    <property type="entry name" value="CHLOROPLAST PROTEIN-TRANSPORTING ATPASE"/>
    <property type="match status" value="1"/>
</dbReference>
<feature type="compositionally biased region" description="Basic and acidic residues" evidence="4">
    <location>
        <begin position="335"/>
        <end position="344"/>
    </location>
</feature>
<evidence type="ECO:0000313" key="8">
    <source>
        <dbReference type="Proteomes" id="UP000492821"/>
    </source>
</evidence>
<dbReference type="PROSITE" id="PS51192">
    <property type="entry name" value="HELICASE_ATP_BIND_1"/>
    <property type="match status" value="1"/>
</dbReference>
<dbReference type="GO" id="GO:0005524">
    <property type="term" value="F:ATP binding"/>
    <property type="evidence" value="ECO:0007669"/>
    <property type="project" value="InterPro"/>
</dbReference>
<dbReference type="PANTHER" id="PTHR30612">
    <property type="entry name" value="SECA INNER MEMBRANE COMPONENT OF SEC PROTEIN SECRETION SYSTEM"/>
    <property type="match status" value="1"/>
</dbReference>
<dbReference type="SUPFAM" id="SSF52540">
    <property type="entry name" value="P-loop containing nucleoside triphosphate hydrolases"/>
    <property type="match status" value="2"/>
</dbReference>
<evidence type="ECO:0000256" key="2">
    <source>
        <dbReference type="ARBA" id="ARBA00022927"/>
    </source>
</evidence>
<keyword evidence="3" id="KW-0811">Translocation</keyword>
<organism evidence="8 9">
    <name type="scientific">Panagrellus redivivus</name>
    <name type="common">Microworm</name>
    <dbReference type="NCBI Taxonomy" id="6233"/>
    <lineage>
        <taxon>Eukaryota</taxon>
        <taxon>Metazoa</taxon>
        <taxon>Ecdysozoa</taxon>
        <taxon>Nematoda</taxon>
        <taxon>Chromadorea</taxon>
        <taxon>Rhabditida</taxon>
        <taxon>Tylenchina</taxon>
        <taxon>Panagrolaimomorpha</taxon>
        <taxon>Panagrolaimoidea</taxon>
        <taxon>Panagrolaimidae</taxon>
        <taxon>Panagrellus</taxon>
    </lineage>
</organism>
<dbReference type="Gene3D" id="3.90.1440.10">
    <property type="entry name" value="SecA, preprotein cross-linking domain"/>
    <property type="match status" value="1"/>
</dbReference>
<dbReference type="InterPro" id="IPR011115">
    <property type="entry name" value="SecA_DEAD"/>
</dbReference>
<dbReference type="InterPro" id="IPR027417">
    <property type="entry name" value="P-loop_NTPase"/>
</dbReference>
<reference evidence="9" key="2">
    <citation type="submission" date="2020-10" db="UniProtKB">
        <authorList>
            <consortium name="WormBaseParasite"/>
        </authorList>
    </citation>
    <scope>IDENTIFICATION</scope>
</reference>
<dbReference type="PROSITE" id="PS51196">
    <property type="entry name" value="SECA_MOTOR_DEAD"/>
    <property type="match status" value="1"/>
</dbReference>
<dbReference type="InterPro" id="IPR014018">
    <property type="entry name" value="SecA_motor_DEAD"/>
</dbReference>
<evidence type="ECO:0000256" key="3">
    <source>
        <dbReference type="ARBA" id="ARBA00023010"/>
    </source>
</evidence>
<dbReference type="InterPro" id="IPR001650">
    <property type="entry name" value="Helicase_C-like"/>
</dbReference>
<evidence type="ECO:0000259" key="5">
    <source>
        <dbReference type="PROSITE" id="PS51192"/>
    </source>
</evidence>
<feature type="domain" description="SecA family profile" evidence="7">
    <location>
        <begin position="1407"/>
        <end position="2104"/>
    </location>
</feature>
<evidence type="ECO:0000259" key="6">
    <source>
        <dbReference type="PROSITE" id="PS51194"/>
    </source>
</evidence>
<dbReference type="PRINTS" id="PR00906">
    <property type="entry name" value="SECA"/>
</dbReference>
<feature type="region of interest" description="Disordered" evidence="4">
    <location>
        <begin position="331"/>
        <end position="363"/>
    </location>
</feature>
<keyword evidence="8" id="KW-1185">Reference proteome</keyword>
<dbReference type="Pfam" id="PF07517">
    <property type="entry name" value="SecA_DEAD"/>
    <property type="match status" value="1"/>
</dbReference>
<feature type="domain" description="Helicase ATP-binding" evidence="5">
    <location>
        <begin position="1514"/>
        <end position="1672"/>
    </location>
</feature>
<keyword evidence="2" id="KW-0813">Transport</keyword>
<keyword evidence="1" id="KW-0963">Cytoplasm</keyword>
<evidence type="ECO:0000256" key="1">
    <source>
        <dbReference type="ARBA" id="ARBA00022490"/>
    </source>
</evidence>
<evidence type="ECO:0000259" key="7">
    <source>
        <dbReference type="PROSITE" id="PS51196"/>
    </source>
</evidence>
<dbReference type="SMART" id="SM00957">
    <property type="entry name" value="SecA_DEAD"/>
    <property type="match status" value="1"/>
</dbReference>
<evidence type="ECO:0000256" key="4">
    <source>
        <dbReference type="SAM" id="MobiDB-lite"/>
    </source>
</evidence>
<dbReference type="GO" id="GO:0006605">
    <property type="term" value="P:protein targeting"/>
    <property type="evidence" value="ECO:0007669"/>
    <property type="project" value="InterPro"/>
</dbReference>
<dbReference type="Gene3D" id="3.40.50.300">
    <property type="entry name" value="P-loop containing nucleotide triphosphate hydrolases"/>
    <property type="match status" value="2"/>
</dbReference>